<dbReference type="PaxDb" id="3880-AES89893"/>
<reference evidence="2 4" key="1">
    <citation type="journal article" date="2011" name="Nature">
        <title>The Medicago genome provides insight into the evolution of rhizobial symbioses.</title>
        <authorList>
            <person name="Young N.D."/>
            <person name="Debelle F."/>
            <person name="Oldroyd G.E."/>
            <person name="Geurts R."/>
            <person name="Cannon S.B."/>
            <person name="Udvardi M.K."/>
            <person name="Benedito V.A."/>
            <person name="Mayer K.F."/>
            <person name="Gouzy J."/>
            <person name="Schoof H."/>
            <person name="Van de Peer Y."/>
            <person name="Proost S."/>
            <person name="Cook D.R."/>
            <person name="Meyers B.C."/>
            <person name="Spannagl M."/>
            <person name="Cheung F."/>
            <person name="De Mita S."/>
            <person name="Krishnakumar V."/>
            <person name="Gundlach H."/>
            <person name="Zhou S."/>
            <person name="Mudge J."/>
            <person name="Bharti A.K."/>
            <person name="Murray J.D."/>
            <person name="Naoumkina M.A."/>
            <person name="Rosen B."/>
            <person name="Silverstein K.A."/>
            <person name="Tang H."/>
            <person name="Rombauts S."/>
            <person name="Zhao P.X."/>
            <person name="Zhou P."/>
            <person name="Barbe V."/>
            <person name="Bardou P."/>
            <person name="Bechner M."/>
            <person name="Bellec A."/>
            <person name="Berger A."/>
            <person name="Berges H."/>
            <person name="Bidwell S."/>
            <person name="Bisseling T."/>
            <person name="Choisne N."/>
            <person name="Couloux A."/>
            <person name="Denny R."/>
            <person name="Deshpande S."/>
            <person name="Dai X."/>
            <person name="Doyle J.J."/>
            <person name="Dudez A.M."/>
            <person name="Farmer A.D."/>
            <person name="Fouteau S."/>
            <person name="Franken C."/>
            <person name="Gibelin C."/>
            <person name="Gish J."/>
            <person name="Goldstein S."/>
            <person name="Gonzalez A.J."/>
            <person name="Green P.J."/>
            <person name="Hallab A."/>
            <person name="Hartog M."/>
            <person name="Hua A."/>
            <person name="Humphray S.J."/>
            <person name="Jeong D.H."/>
            <person name="Jing Y."/>
            <person name="Jocker A."/>
            <person name="Kenton S.M."/>
            <person name="Kim D.J."/>
            <person name="Klee K."/>
            <person name="Lai H."/>
            <person name="Lang C."/>
            <person name="Lin S."/>
            <person name="Macmil S.L."/>
            <person name="Magdelenat G."/>
            <person name="Matthews L."/>
            <person name="McCorrison J."/>
            <person name="Monaghan E.L."/>
            <person name="Mun J.H."/>
            <person name="Najar F.Z."/>
            <person name="Nicholson C."/>
            <person name="Noirot C."/>
            <person name="O'Bleness M."/>
            <person name="Paule C.R."/>
            <person name="Poulain J."/>
            <person name="Prion F."/>
            <person name="Qin B."/>
            <person name="Qu C."/>
            <person name="Retzel E.F."/>
            <person name="Riddle C."/>
            <person name="Sallet E."/>
            <person name="Samain S."/>
            <person name="Samson N."/>
            <person name="Sanders I."/>
            <person name="Saurat O."/>
            <person name="Scarpelli C."/>
            <person name="Schiex T."/>
            <person name="Segurens B."/>
            <person name="Severin A.J."/>
            <person name="Sherrier D.J."/>
            <person name="Shi R."/>
            <person name="Sims S."/>
            <person name="Singer S.R."/>
            <person name="Sinharoy S."/>
            <person name="Sterck L."/>
            <person name="Viollet A."/>
            <person name="Wang B.B."/>
            <person name="Wang K."/>
            <person name="Wang M."/>
            <person name="Wang X."/>
            <person name="Warfsmann J."/>
            <person name="Weissenbach J."/>
            <person name="White D.D."/>
            <person name="White J.D."/>
            <person name="Wiley G.B."/>
            <person name="Wincker P."/>
            <person name="Xing Y."/>
            <person name="Yang L."/>
            <person name="Yao Z."/>
            <person name="Ying F."/>
            <person name="Zhai J."/>
            <person name="Zhou L."/>
            <person name="Zuber A."/>
            <person name="Denarie J."/>
            <person name="Dixon R.A."/>
            <person name="May G.D."/>
            <person name="Schwartz D.C."/>
            <person name="Rogers J."/>
            <person name="Quetier F."/>
            <person name="Town C.D."/>
            <person name="Roe B.A."/>
        </authorList>
    </citation>
    <scope>NUCLEOTIDE SEQUENCE [LARGE SCALE GENOMIC DNA]</scope>
    <source>
        <strain evidence="2">A17</strain>
        <strain evidence="3 4">cv. Jemalong A17</strain>
    </source>
</reference>
<dbReference type="HOGENOM" id="CLU_2213829_0_0_1"/>
<protein>
    <submittedName>
        <fullName evidence="2 3">Uncharacterized protein</fullName>
    </submittedName>
</protein>
<sequence length="107" mass="12348">MSSLQHVDLIFLIADLRPPPTTVAKKLCLWRPHVVVDEDRTYICTPRRRRLKRVLRASPPLPKNSSERKTKTAEREREKERDRGKSSVEDRREKDEGAADGESGTAR</sequence>
<dbReference type="AlphaFoldDB" id="G7JF27"/>
<dbReference type="EnsemblPlants" id="AES89893">
    <property type="protein sequence ID" value="AES89893"/>
    <property type="gene ID" value="MTR_4g081310"/>
</dbReference>
<reference evidence="3" key="3">
    <citation type="submission" date="2015-04" db="UniProtKB">
        <authorList>
            <consortium name="EnsemblPlants"/>
        </authorList>
    </citation>
    <scope>IDENTIFICATION</scope>
    <source>
        <strain evidence="3">cv. Jemalong A17</strain>
    </source>
</reference>
<evidence type="ECO:0000313" key="4">
    <source>
        <dbReference type="Proteomes" id="UP000002051"/>
    </source>
</evidence>
<evidence type="ECO:0000256" key="1">
    <source>
        <dbReference type="SAM" id="MobiDB-lite"/>
    </source>
</evidence>
<keyword evidence="4" id="KW-1185">Reference proteome</keyword>
<dbReference type="Proteomes" id="UP000002051">
    <property type="component" value="Chromosome 4"/>
</dbReference>
<proteinExistence type="predicted"/>
<evidence type="ECO:0000313" key="2">
    <source>
        <dbReference type="EMBL" id="AES89893.1"/>
    </source>
</evidence>
<name>G7JF27_MEDTR</name>
<accession>G7JF27</accession>
<feature type="region of interest" description="Disordered" evidence="1">
    <location>
        <begin position="53"/>
        <end position="107"/>
    </location>
</feature>
<reference evidence="2 4" key="2">
    <citation type="journal article" date="2014" name="BMC Genomics">
        <title>An improved genome release (version Mt4.0) for the model legume Medicago truncatula.</title>
        <authorList>
            <person name="Tang H."/>
            <person name="Krishnakumar V."/>
            <person name="Bidwell S."/>
            <person name="Rosen B."/>
            <person name="Chan A."/>
            <person name="Zhou S."/>
            <person name="Gentzbittel L."/>
            <person name="Childs K.L."/>
            <person name="Yandell M."/>
            <person name="Gundlach H."/>
            <person name="Mayer K.F."/>
            <person name="Schwartz D.C."/>
            <person name="Town C.D."/>
        </authorList>
    </citation>
    <scope>GENOME REANNOTATION</scope>
    <source>
        <strain evidence="3 4">cv. Jemalong A17</strain>
    </source>
</reference>
<gene>
    <name evidence="2" type="ordered locus">MTR_4g081310</name>
</gene>
<dbReference type="EMBL" id="CM001220">
    <property type="protein sequence ID" value="AES89893.1"/>
    <property type="molecule type" value="Genomic_DNA"/>
</dbReference>
<feature type="compositionally biased region" description="Basic and acidic residues" evidence="1">
    <location>
        <begin position="65"/>
        <end position="97"/>
    </location>
</feature>
<organism evidence="2 4">
    <name type="scientific">Medicago truncatula</name>
    <name type="common">Barrel medic</name>
    <name type="synonym">Medicago tribuloides</name>
    <dbReference type="NCBI Taxonomy" id="3880"/>
    <lineage>
        <taxon>Eukaryota</taxon>
        <taxon>Viridiplantae</taxon>
        <taxon>Streptophyta</taxon>
        <taxon>Embryophyta</taxon>
        <taxon>Tracheophyta</taxon>
        <taxon>Spermatophyta</taxon>
        <taxon>Magnoliopsida</taxon>
        <taxon>eudicotyledons</taxon>
        <taxon>Gunneridae</taxon>
        <taxon>Pentapetalae</taxon>
        <taxon>rosids</taxon>
        <taxon>fabids</taxon>
        <taxon>Fabales</taxon>
        <taxon>Fabaceae</taxon>
        <taxon>Papilionoideae</taxon>
        <taxon>50 kb inversion clade</taxon>
        <taxon>NPAAA clade</taxon>
        <taxon>Hologalegina</taxon>
        <taxon>IRL clade</taxon>
        <taxon>Trifolieae</taxon>
        <taxon>Medicago</taxon>
    </lineage>
</organism>
<evidence type="ECO:0000313" key="3">
    <source>
        <dbReference type="EnsemblPlants" id="AES89893"/>
    </source>
</evidence>